<keyword evidence="2" id="KW-1185">Reference proteome</keyword>
<accession>A0A1Y2H8T7</accession>
<evidence type="ECO:0000313" key="2">
    <source>
        <dbReference type="Proteomes" id="UP000193411"/>
    </source>
</evidence>
<sequence>MHIHTWAHAIPTFTIWNVTHLPSWPRSRHGSTVASPWIWPFASTTRVSTVVLMCLTGCCTLPVHPSTSLNFAKAWSNDEFPDEIDASNMYAYYNFDTDNHGKSLAWWRANLPHVAALPVNRGPYHDPIHAHYLQHVLKNTAYELLSPYNAIEEYGGCVDLLEYRKQSGKLDELSEDEVEECLVEASQRGQCDVLEWFKLTSGFHIACPATIAVGDTEISRQAKAWWAKSGLVDGQQLARIKVE</sequence>
<proteinExistence type="predicted"/>
<name>A0A1Y2H8T7_9FUNG</name>
<protein>
    <submittedName>
        <fullName evidence="1">Uncharacterized protein</fullName>
    </submittedName>
</protein>
<dbReference type="EMBL" id="MCFL01000101">
    <property type="protein sequence ID" value="ORZ30113.1"/>
    <property type="molecule type" value="Genomic_DNA"/>
</dbReference>
<comment type="caution">
    <text evidence="1">The sequence shown here is derived from an EMBL/GenBank/DDBJ whole genome shotgun (WGS) entry which is preliminary data.</text>
</comment>
<dbReference type="Proteomes" id="UP000193411">
    <property type="component" value="Unassembled WGS sequence"/>
</dbReference>
<dbReference type="AlphaFoldDB" id="A0A1Y2H8T7"/>
<evidence type="ECO:0000313" key="1">
    <source>
        <dbReference type="EMBL" id="ORZ30113.1"/>
    </source>
</evidence>
<organism evidence="1 2">
    <name type="scientific">Catenaria anguillulae PL171</name>
    <dbReference type="NCBI Taxonomy" id="765915"/>
    <lineage>
        <taxon>Eukaryota</taxon>
        <taxon>Fungi</taxon>
        <taxon>Fungi incertae sedis</taxon>
        <taxon>Blastocladiomycota</taxon>
        <taxon>Blastocladiomycetes</taxon>
        <taxon>Blastocladiales</taxon>
        <taxon>Catenariaceae</taxon>
        <taxon>Catenaria</taxon>
    </lineage>
</organism>
<reference evidence="1 2" key="1">
    <citation type="submission" date="2016-07" db="EMBL/GenBank/DDBJ databases">
        <title>Pervasive Adenine N6-methylation of Active Genes in Fungi.</title>
        <authorList>
            <consortium name="DOE Joint Genome Institute"/>
            <person name="Mondo S.J."/>
            <person name="Dannebaum R.O."/>
            <person name="Kuo R.C."/>
            <person name="Labutti K."/>
            <person name="Haridas S."/>
            <person name="Kuo A."/>
            <person name="Salamov A."/>
            <person name="Ahrendt S.R."/>
            <person name="Lipzen A."/>
            <person name="Sullivan W."/>
            <person name="Andreopoulos W.B."/>
            <person name="Clum A."/>
            <person name="Lindquist E."/>
            <person name="Daum C."/>
            <person name="Ramamoorthy G.K."/>
            <person name="Gryganskyi A."/>
            <person name="Culley D."/>
            <person name="Magnuson J.K."/>
            <person name="James T.Y."/>
            <person name="O'Malley M.A."/>
            <person name="Stajich J.E."/>
            <person name="Spatafora J.W."/>
            <person name="Visel A."/>
            <person name="Grigoriev I.V."/>
        </authorList>
    </citation>
    <scope>NUCLEOTIDE SEQUENCE [LARGE SCALE GENOMIC DNA]</scope>
    <source>
        <strain evidence="1 2">PL171</strain>
    </source>
</reference>
<gene>
    <name evidence="1" type="ORF">BCR44DRAFT_38639</name>
</gene>